<evidence type="ECO:0000313" key="2">
    <source>
        <dbReference type="Proteomes" id="UP000053424"/>
    </source>
</evidence>
<reference evidence="2" key="2">
    <citation type="submission" date="2015-01" db="EMBL/GenBank/DDBJ databases">
        <title>Evolutionary Origins and Diversification of the Mycorrhizal Mutualists.</title>
        <authorList>
            <consortium name="DOE Joint Genome Institute"/>
            <consortium name="Mycorrhizal Genomics Consortium"/>
            <person name="Kohler A."/>
            <person name="Kuo A."/>
            <person name="Nagy L.G."/>
            <person name="Floudas D."/>
            <person name="Copeland A."/>
            <person name="Barry K.W."/>
            <person name="Cichocki N."/>
            <person name="Veneault-Fourrey C."/>
            <person name="LaButti K."/>
            <person name="Lindquist E.A."/>
            <person name="Lipzen A."/>
            <person name="Lundell T."/>
            <person name="Morin E."/>
            <person name="Murat C."/>
            <person name="Riley R."/>
            <person name="Ohm R."/>
            <person name="Sun H."/>
            <person name="Tunlid A."/>
            <person name="Henrissat B."/>
            <person name="Grigoriev I.V."/>
            <person name="Hibbett D.S."/>
            <person name="Martin F."/>
        </authorList>
    </citation>
    <scope>NUCLEOTIDE SEQUENCE [LARGE SCALE GENOMIC DNA]</scope>
    <source>
        <strain evidence="2">h7</strain>
    </source>
</reference>
<organism evidence="1 2">
    <name type="scientific">Hebeloma cylindrosporum</name>
    <dbReference type="NCBI Taxonomy" id="76867"/>
    <lineage>
        <taxon>Eukaryota</taxon>
        <taxon>Fungi</taxon>
        <taxon>Dikarya</taxon>
        <taxon>Basidiomycota</taxon>
        <taxon>Agaricomycotina</taxon>
        <taxon>Agaricomycetes</taxon>
        <taxon>Agaricomycetidae</taxon>
        <taxon>Agaricales</taxon>
        <taxon>Agaricineae</taxon>
        <taxon>Hymenogastraceae</taxon>
        <taxon>Hebeloma</taxon>
    </lineage>
</organism>
<dbReference type="AlphaFoldDB" id="A0A0C2XI95"/>
<sequence length="63" mass="7086">MTLVREPQFKTRIRIEEVGKKLKRSVTFPAPGPHPVNFFGAGESPDGSTSEGYSCHEILYYTQ</sequence>
<evidence type="ECO:0000313" key="1">
    <source>
        <dbReference type="EMBL" id="KIM37553.1"/>
    </source>
</evidence>
<dbReference type="Proteomes" id="UP000053424">
    <property type="component" value="Unassembled WGS sequence"/>
</dbReference>
<reference evidence="1 2" key="1">
    <citation type="submission" date="2014-04" db="EMBL/GenBank/DDBJ databases">
        <authorList>
            <consortium name="DOE Joint Genome Institute"/>
            <person name="Kuo A."/>
            <person name="Gay G."/>
            <person name="Dore J."/>
            <person name="Kohler A."/>
            <person name="Nagy L.G."/>
            <person name="Floudas D."/>
            <person name="Copeland A."/>
            <person name="Barry K.W."/>
            <person name="Cichocki N."/>
            <person name="Veneault-Fourrey C."/>
            <person name="LaButti K."/>
            <person name="Lindquist E.A."/>
            <person name="Lipzen A."/>
            <person name="Lundell T."/>
            <person name="Morin E."/>
            <person name="Murat C."/>
            <person name="Sun H."/>
            <person name="Tunlid A."/>
            <person name="Henrissat B."/>
            <person name="Grigoriev I.V."/>
            <person name="Hibbett D.S."/>
            <person name="Martin F."/>
            <person name="Nordberg H.P."/>
            <person name="Cantor M.N."/>
            <person name="Hua S.X."/>
        </authorList>
    </citation>
    <scope>NUCLEOTIDE SEQUENCE [LARGE SCALE GENOMIC DNA]</scope>
    <source>
        <strain evidence="2">h7</strain>
    </source>
</reference>
<dbReference type="EMBL" id="KN831796">
    <property type="protein sequence ID" value="KIM37553.1"/>
    <property type="molecule type" value="Genomic_DNA"/>
</dbReference>
<accession>A0A0C2XI95</accession>
<proteinExistence type="predicted"/>
<gene>
    <name evidence="1" type="ORF">M413DRAFT_448363</name>
</gene>
<protein>
    <submittedName>
        <fullName evidence="1">Uncharacterized protein</fullName>
    </submittedName>
</protein>
<name>A0A0C2XI95_HEBCY</name>
<dbReference type="HOGENOM" id="CLU_2886033_0_0_1"/>
<keyword evidence="2" id="KW-1185">Reference proteome</keyword>